<gene>
    <name evidence="2" type="ORF">J2S17_001005</name>
</gene>
<keyword evidence="3" id="KW-1185">Reference proteome</keyword>
<evidence type="ECO:0000256" key="1">
    <source>
        <dbReference type="ARBA" id="ARBA00022729"/>
    </source>
</evidence>
<dbReference type="InterPro" id="IPR014755">
    <property type="entry name" value="Cu-Rt/internalin_Ig-like"/>
</dbReference>
<comment type="caution">
    <text evidence="2">The sequence shown here is derived from an EMBL/GenBank/DDBJ whole genome shotgun (WGS) entry which is preliminary data.</text>
</comment>
<dbReference type="Gene3D" id="2.60.40.1220">
    <property type="match status" value="5"/>
</dbReference>
<dbReference type="RefSeq" id="WP_307472467.1">
    <property type="nucleotide sequence ID" value="NZ_JAUSUB010000003.1"/>
</dbReference>
<evidence type="ECO:0000313" key="2">
    <source>
        <dbReference type="EMBL" id="MDQ0269135.1"/>
    </source>
</evidence>
<keyword evidence="1" id="KW-0732">Signal</keyword>
<name>A0ABU0AGB4_9BACI</name>
<reference evidence="2 3" key="1">
    <citation type="submission" date="2023-07" db="EMBL/GenBank/DDBJ databases">
        <title>Genomic Encyclopedia of Type Strains, Phase IV (KMG-IV): sequencing the most valuable type-strain genomes for metagenomic binning, comparative biology and taxonomic classification.</title>
        <authorList>
            <person name="Goeker M."/>
        </authorList>
    </citation>
    <scope>NUCLEOTIDE SEQUENCE [LARGE SCALE GENOMIC DNA]</scope>
    <source>
        <strain evidence="2 3">DSM 23494</strain>
    </source>
</reference>
<proteinExistence type="predicted"/>
<evidence type="ECO:0008006" key="4">
    <source>
        <dbReference type="Google" id="ProtNLM"/>
    </source>
</evidence>
<evidence type="ECO:0000313" key="3">
    <source>
        <dbReference type="Proteomes" id="UP001238088"/>
    </source>
</evidence>
<protein>
    <recommendedName>
        <fullName evidence="4">SbsA Ig-like domain-containing protein</fullName>
    </recommendedName>
</protein>
<dbReference type="Proteomes" id="UP001238088">
    <property type="component" value="Unassembled WGS sequence"/>
</dbReference>
<dbReference type="EMBL" id="JAUSUB010000003">
    <property type="protein sequence ID" value="MDQ0269135.1"/>
    <property type="molecule type" value="Genomic_DNA"/>
</dbReference>
<sequence>MDVPAELSKLVTGYYNEIFAQYEEQLVPVVEAVNAINATQIEIKFNKAIDKDTVLESNGDVKVNAVSLRSLDGLAGVTLKGQFSADGKTLTVTSSAVLEKRYDIEVKNVKTTKGQAVEKFTKLITVAADTTAPTIVSTTKLSAGNVKVSFSEPIKSLGNVSYKLANGTVVAGTGNGVTHDFVAGAKEVTFTLGSDIAAGREVIATFIGAQDQAGNLLTPNPATVSMVKGNPDGVAPTVSSITQTGATTFAVKFSEELSEKPVIEIDGVAVATAKIAKDNNDPTVYVVTADAALDGVKTIGVKSITDLSGENGTDMTRVVTFVKETAAPKAISSTVVTDATNKKEYLEIAFDKDVNLTVATVAISGSYIKGFVTNSIADGDVAPSAVSYKTSPDKKVVRVDLATLLGGKNVKGATYSLNLTFAGVASASGVAAEAAKTSFVRGEDGTAANTDLVGVSNVEQGDDNNKVEVTFDKPVDGASATTVANYRIDGAVVESVTLKPVAGGSQVAVLNLKANSNGFTGTRNINIANVKALGSNKVMDPYFINNVSLNENVAPTVTSAKLIATDKVVLTFSEAITDGAAEDFEVLVGGKSQALAEKIDVGAATATTTVTVTIDQATADKLSKGLSFKALDTLDVVDAAGNKLSVPSNISISN</sequence>
<organism evidence="2 3">
    <name type="scientific">Cytobacillus purgationiresistens</name>
    <dbReference type="NCBI Taxonomy" id="863449"/>
    <lineage>
        <taxon>Bacteria</taxon>
        <taxon>Bacillati</taxon>
        <taxon>Bacillota</taxon>
        <taxon>Bacilli</taxon>
        <taxon>Bacillales</taxon>
        <taxon>Bacillaceae</taxon>
        <taxon>Cytobacillus</taxon>
    </lineage>
</organism>
<accession>A0ABU0AGB4</accession>